<feature type="domain" description="Glutamine amidotransferase" evidence="1">
    <location>
        <begin position="56"/>
        <end position="198"/>
    </location>
</feature>
<evidence type="ECO:0000313" key="2">
    <source>
        <dbReference type="EMBL" id="TCC48759.1"/>
    </source>
</evidence>
<evidence type="ECO:0000259" key="1">
    <source>
        <dbReference type="Pfam" id="PF00117"/>
    </source>
</evidence>
<keyword evidence="2" id="KW-0315">Glutamine amidotransferase</keyword>
<dbReference type="CDD" id="cd01741">
    <property type="entry name" value="GATase1_1"/>
    <property type="match status" value="1"/>
</dbReference>
<dbReference type="EMBL" id="SJKD01000004">
    <property type="protein sequence ID" value="TCC48759.1"/>
    <property type="molecule type" value="Genomic_DNA"/>
</dbReference>
<dbReference type="GO" id="GO:0016740">
    <property type="term" value="F:transferase activity"/>
    <property type="evidence" value="ECO:0007669"/>
    <property type="project" value="UniProtKB-KW"/>
</dbReference>
<name>A0A4R0JPP9_9ACTN</name>
<dbReference type="SUPFAM" id="SSF52317">
    <property type="entry name" value="Class I glutamine amidotransferase-like"/>
    <property type="match status" value="1"/>
</dbReference>
<dbReference type="OrthoDB" id="5196541at2"/>
<dbReference type="PANTHER" id="PTHR42695:SF5">
    <property type="entry name" value="GLUTAMINE AMIDOTRANSFERASE YLR126C-RELATED"/>
    <property type="match status" value="1"/>
</dbReference>
<reference evidence="2 3" key="1">
    <citation type="submission" date="2019-02" db="EMBL/GenBank/DDBJ databases">
        <title>Kribbella capetownensis sp. nov. and Kribbella speibonae sp. nov., isolated from soil.</title>
        <authorList>
            <person name="Curtis S.M."/>
            <person name="Norton I."/>
            <person name="Everest G.J."/>
            <person name="Meyers P.R."/>
        </authorList>
    </citation>
    <scope>NUCLEOTIDE SEQUENCE [LARGE SCALE GENOMIC DNA]</scope>
    <source>
        <strain evidence="2 3">YM53</strain>
    </source>
</reference>
<proteinExistence type="predicted"/>
<dbReference type="GO" id="GO:0005829">
    <property type="term" value="C:cytosol"/>
    <property type="evidence" value="ECO:0007669"/>
    <property type="project" value="TreeGrafter"/>
</dbReference>
<evidence type="ECO:0000313" key="3">
    <source>
        <dbReference type="Proteomes" id="UP000293342"/>
    </source>
</evidence>
<dbReference type="PANTHER" id="PTHR42695">
    <property type="entry name" value="GLUTAMINE AMIDOTRANSFERASE YLR126C-RELATED"/>
    <property type="match status" value="1"/>
</dbReference>
<organism evidence="2 3">
    <name type="scientific">Kribbella capetownensis</name>
    <dbReference type="NCBI Taxonomy" id="1572659"/>
    <lineage>
        <taxon>Bacteria</taxon>
        <taxon>Bacillati</taxon>
        <taxon>Actinomycetota</taxon>
        <taxon>Actinomycetes</taxon>
        <taxon>Propionibacteriales</taxon>
        <taxon>Kribbellaceae</taxon>
        <taxon>Kribbella</taxon>
    </lineage>
</organism>
<dbReference type="Proteomes" id="UP000293342">
    <property type="component" value="Unassembled WGS sequence"/>
</dbReference>
<sequence>MQPPHVNQRRRSLAAVNLLVVQPDELCPPGHLADWLPPFQVCRAYGGDPVPENADGLSGLIVLGGLPGVHDADRVPWLTPIKTLLADAVRQEVPTLGICLGHQLLADALGGTVISRPHGQNSRVLGPVWTAEAALDPVVGPGLDLGSARLPAVAWNADTVAVPPAGAIELARSDDGDLLSFRIGRSAWGVQWHPEASYGIVKGWYEAQCRAGTARPELERGLAEIRAAETEMYAAWRPLALAFAALATGSHEPAC</sequence>
<dbReference type="Pfam" id="PF00117">
    <property type="entry name" value="GATase"/>
    <property type="match status" value="1"/>
</dbReference>
<keyword evidence="3" id="KW-1185">Reference proteome</keyword>
<keyword evidence="2" id="KW-0808">Transferase</keyword>
<dbReference type="InterPro" id="IPR044992">
    <property type="entry name" value="ChyE-like"/>
</dbReference>
<accession>A0A4R0JPP9</accession>
<comment type="caution">
    <text evidence="2">The sequence shown here is derived from an EMBL/GenBank/DDBJ whole genome shotgun (WGS) entry which is preliminary data.</text>
</comment>
<dbReference type="PROSITE" id="PS51273">
    <property type="entry name" value="GATASE_TYPE_1"/>
    <property type="match status" value="1"/>
</dbReference>
<protein>
    <submittedName>
        <fullName evidence="2">Type 1 glutamine amidotransferase</fullName>
    </submittedName>
</protein>
<dbReference type="Gene3D" id="3.40.50.880">
    <property type="match status" value="1"/>
</dbReference>
<dbReference type="AlphaFoldDB" id="A0A4R0JPP9"/>
<gene>
    <name evidence="2" type="ORF">E0H75_19490</name>
</gene>
<dbReference type="InterPro" id="IPR029062">
    <property type="entry name" value="Class_I_gatase-like"/>
</dbReference>
<dbReference type="InterPro" id="IPR017926">
    <property type="entry name" value="GATASE"/>
</dbReference>